<feature type="domain" description="A20-type" evidence="5">
    <location>
        <begin position="11"/>
        <end position="45"/>
    </location>
</feature>
<keyword evidence="2" id="KW-0863">Zinc-finger</keyword>
<evidence type="ECO:0000259" key="6">
    <source>
        <dbReference type="PROSITE" id="PS51205"/>
    </source>
</evidence>
<keyword evidence="3" id="KW-0862">Zinc</keyword>
<feature type="domain" description="VPS9" evidence="6">
    <location>
        <begin position="261"/>
        <end position="404"/>
    </location>
</feature>
<dbReference type="GO" id="GO:0031267">
    <property type="term" value="F:small GTPase binding"/>
    <property type="evidence" value="ECO:0007669"/>
    <property type="project" value="TreeGrafter"/>
</dbReference>
<proteinExistence type="predicted"/>
<dbReference type="InterPro" id="IPR002653">
    <property type="entry name" value="Znf_A20"/>
</dbReference>
<keyword evidence="1" id="KW-0479">Metal-binding</keyword>
<dbReference type="PANTHER" id="PTHR23101:SF122">
    <property type="entry name" value="RABAPTIN-5-ASSOCIATED EXCHANGE FACTOR FOR RAB5"/>
    <property type="match status" value="1"/>
</dbReference>
<organism evidence="8 9">
    <name type="scientific">Dinothrombium tinctorium</name>
    <dbReference type="NCBI Taxonomy" id="1965070"/>
    <lineage>
        <taxon>Eukaryota</taxon>
        <taxon>Metazoa</taxon>
        <taxon>Ecdysozoa</taxon>
        <taxon>Arthropoda</taxon>
        <taxon>Chelicerata</taxon>
        <taxon>Arachnida</taxon>
        <taxon>Acari</taxon>
        <taxon>Acariformes</taxon>
        <taxon>Trombidiformes</taxon>
        <taxon>Prostigmata</taxon>
        <taxon>Anystina</taxon>
        <taxon>Parasitengona</taxon>
        <taxon>Trombidioidea</taxon>
        <taxon>Trombidiidae</taxon>
        <taxon>Dinothrombium</taxon>
    </lineage>
</organism>
<comment type="caution">
    <text evidence="8">The sequence shown here is derived from an EMBL/GenBank/DDBJ whole genome shotgun (WGS) entry which is preliminary data.</text>
</comment>
<dbReference type="SMART" id="SM00167">
    <property type="entry name" value="VPS9"/>
    <property type="match status" value="1"/>
</dbReference>
<dbReference type="GO" id="GO:0016192">
    <property type="term" value="P:vesicle-mediated transport"/>
    <property type="evidence" value="ECO:0007669"/>
    <property type="project" value="InterPro"/>
</dbReference>
<dbReference type="Pfam" id="PF02204">
    <property type="entry name" value="VPS9"/>
    <property type="match status" value="1"/>
</dbReference>
<dbReference type="Gene3D" id="1.10.246.120">
    <property type="match status" value="1"/>
</dbReference>
<evidence type="ECO:0000256" key="1">
    <source>
        <dbReference type="ARBA" id="ARBA00022723"/>
    </source>
</evidence>
<accession>A0A3S3PGV1</accession>
<dbReference type="InterPro" id="IPR037191">
    <property type="entry name" value="VPS9_dom_sf"/>
</dbReference>
<dbReference type="SUPFAM" id="SSF109993">
    <property type="entry name" value="VPS9 domain"/>
    <property type="match status" value="1"/>
</dbReference>
<dbReference type="Gene3D" id="1.20.1050.80">
    <property type="entry name" value="VPS9 domain"/>
    <property type="match status" value="1"/>
</dbReference>
<evidence type="ECO:0000313" key="9">
    <source>
        <dbReference type="Proteomes" id="UP000285301"/>
    </source>
</evidence>
<dbReference type="PROSITE" id="PS51036">
    <property type="entry name" value="ZF_A20"/>
    <property type="match status" value="1"/>
</dbReference>
<evidence type="ECO:0000256" key="2">
    <source>
        <dbReference type="ARBA" id="ARBA00022771"/>
    </source>
</evidence>
<evidence type="ECO:0000259" key="5">
    <source>
        <dbReference type="PROSITE" id="PS51036"/>
    </source>
</evidence>
<dbReference type="GO" id="GO:0005829">
    <property type="term" value="C:cytosol"/>
    <property type="evidence" value="ECO:0007669"/>
    <property type="project" value="TreeGrafter"/>
</dbReference>
<dbReference type="InterPro" id="IPR045046">
    <property type="entry name" value="Vps9-like"/>
</dbReference>
<evidence type="ECO:0000256" key="3">
    <source>
        <dbReference type="ARBA" id="ARBA00022833"/>
    </source>
</evidence>
<keyword evidence="9" id="KW-1185">Reference proteome</keyword>
<reference evidence="8 9" key="1">
    <citation type="journal article" date="2018" name="Gigascience">
        <title>Genomes of trombidid mites reveal novel predicted allergens and laterally-transferred genes associated with secondary metabolism.</title>
        <authorList>
            <person name="Dong X."/>
            <person name="Chaisiri K."/>
            <person name="Xia D."/>
            <person name="Armstrong S.D."/>
            <person name="Fang Y."/>
            <person name="Donnelly M.J."/>
            <person name="Kadowaki T."/>
            <person name="McGarry J.W."/>
            <person name="Darby A.C."/>
            <person name="Makepeace B.L."/>
        </authorList>
    </citation>
    <scope>NUCLEOTIDE SEQUENCE [LARGE SCALE GENOMIC DNA]</scope>
    <source>
        <strain evidence="8">UoL-WK</strain>
    </source>
</reference>
<keyword evidence="4" id="KW-0175">Coiled coil</keyword>
<feature type="coiled-coil region" evidence="4">
    <location>
        <begin position="444"/>
        <end position="471"/>
    </location>
</feature>
<dbReference type="SMART" id="SM00259">
    <property type="entry name" value="ZnF_A20"/>
    <property type="match status" value="1"/>
</dbReference>
<dbReference type="STRING" id="1965070.A0A3S3PGV1"/>
<dbReference type="Proteomes" id="UP000285301">
    <property type="component" value="Unassembled WGS sequence"/>
</dbReference>
<dbReference type="GO" id="GO:0003677">
    <property type="term" value="F:DNA binding"/>
    <property type="evidence" value="ECO:0007669"/>
    <property type="project" value="InterPro"/>
</dbReference>
<dbReference type="InterPro" id="IPR041545">
    <property type="entry name" value="DUF5601"/>
</dbReference>
<dbReference type="GO" id="GO:0030139">
    <property type="term" value="C:endocytic vesicle"/>
    <property type="evidence" value="ECO:0007669"/>
    <property type="project" value="TreeGrafter"/>
</dbReference>
<dbReference type="EMBL" id="NCKU01002537">
    <property type="protein sequence ID" value="RWS09378.1"/>
    <property type="molecule type" value="Genomic_DNA"/>
</dbReference>
<reference evidence="8" key="2">
    <citation type="submission" date="2018-11" db="EMBL/GenBank/DDBJ databases">
        <title>Trombidioid mite genomics.</title>
        <authorList>
            <person name="Dong X."/>
        </authorList>
    </citation>
    <scope>NUCLEOTIDE SEQUENCE</scope>
    <source>
        <strain evidence="8">UoL-WK</strain>
    </source>
</reference>
<dbReference type="GO" id="GO:0008270">
    <property type="term" value="F:zinc ion binding"/>
    <property type="evidence" value="ECO:0007669"/>
    <property type="project" value="UniProtKB-KW"/>
</dbReference>
<gene>
    <name evidence="7" type="ORF">B4U79_08022</name>
    <name evidence="8" type="ORF">B4U79_11270</name>
</gene>
<evidence type="ECO:0000313" key="8">
    <source>
        <dbReference type="EMBL" id="RWS09397.1"/>
    </source>
</evidence>
<dbReference type="PROSITE" id="PS51205">
    <property type="entry name" value="VPS9"/>
    <property type="match status" value="1"/>
</dbReference>
<dbReference type="InterPro" id="IPR003123">
    <property type="entry name" value="VPS9"/>
</dbReference>
<dbReference type="Gene3D" id="1.20.5.4770">
    <property type="match status" value="1"/>
</dbReference>
<name>A0A3S3PGV1_9ACAR</name>
<dbReference type="OrthoDB" id="300289at2759"/>
<dbReference type="PANTHER" id="PTHR23101">
    <property type="entry name" value="RAB GDP/GTP EXCHANGE FACTOR"/>
    <property type="match status" value="1"/>
</dbReference>
<dbReference type="Pfam" id="PF01754">
    <property type="entry name" value="zf-A20"/>
    <property type="match status" value="1"/>
</dbReference>
<dbReference type="AlphaFoldDB" id="A0A3S3PGV1"/>
<dbReference type="GO" id="GO:0005085">
    <property type="term" value="F:guanyl-nucleotide exchange factor activity"/>
    <property type="evidence" value="ECO:0007669"/>
    <property type="project" value="InterPro"/>
</dbReference>
<evidence type="ECO:0000256" key="4">
    <source>
        <dbReference type="SAM" id="Coils"/>
    </source>
</evidence>
<evidence type="ECO:0000313" key="7">
    <source>
        <dbReference type="EMBL" id="RWS09378.1"/>
    </source>
</evidence>
<dbReference type="SUPFAM" id="SSF57716">
    <property type="entry name" value="Glucocorticoid receptor-like (DNA-binding domain)"/>
    <property type="match status" value="1"/>
</dbReference>
<dbReference type="EMBL" id="NCKU01002525">
    <property type="protein sequence ID" value="RWS09397.1"/>
    <property type="molecule type" value="Genomic_DNA"/>
</dbReference>
<sequence length="580" mass="65481">MTEKAIKVLQISSNLLCRNGCGFYGNPEWDGFCSLCYKSLHNNAIHITKSHSLDVNHRNFSSGVLSDESPNGRLSPSAIGSPNCVSISTPPSPSPFPRFEKFEEKKRQQVEKRSKTLKSIFKRASTFREKSSSNSLVSASLPISASHALTSLKDQLSFDSLSLAGEEMVSKVMREAEIRDIRRQVHKCVDKINKMNQSLATIEEMSELTHEFYQSMADRFENHALYQGNSNEQIEQFIDITEKHLLSQLSHLFTRILTEEEEKDLDIQKRIKSLNWIMVQHLDVDIDLKNPQTSDLLDKAISEIIEMGSKQVPVEKLECIVNCSKTIFKLLQVNRNEPVSADQFLPALVYVVVKANPPLLHSNIKYITRFSNPRRLMSGEAGYYFTNLCCAVAFIEKLNGESLNVPEEEFQKYLSGEALPPGSLEQSAYLCEPLRLTYSNAAKLKSLIEKQTKFEEDIRELKAKLKIEREETLKKIEPAVKPVTIPKYNIDPDIDISLIPSFLRPRILQERSENSAKEGVLIEIDAESKTENAESAHLIGKVVTNDLENGDGDNVLKIGLDESLSQSRLPEPLKPEVVQN</sequence>
<dbReference type="Pfam" id="PF18151">
    <property type="entry name" value="DUF5601"/>
    <property type="match status" value="1"/>
</dbReference>
<protein>
    <submittedName>
        <fullName evidence="8">Rab5 GDP/GTP exchange factor-like protein</fullName>
    </submittedName>
</protein>